<reference evidence="2" key="1">
    <citation type="journal article" date="2017" name="Science">
        <title>Giant viruses with an expanded complement of translation system components.</title>
        <authorList>
            <person name="Schulz F."/>
            <person name="Yutin N."/>
            <person name="Ivanova N.N."/>
            <person name="Ortega D.R."/>
            <person name="Lee T.K."/>
            <person name="Vierheilig J."/>
            <person name="Daims H."/>
            <person name="Horn M."/>
            <person name="Wagner M."/>
            <person name="Jensen G.J."/>
            <person name="Kyrpides N.C."/>
            <person name="Koonin E.V."/>
            <person name="Woyke T."/>
        </authorList>
    </citation>
    <scope>NUCLEOTIDE SEQUENCE</scope>
    <source>
        <strain evidence="2">HKV1</strain>
    </source>
</reference>
<name>A0A1V0SFX3_9VIRU</name>
<dbReference type="InterPro" id="IPR043918">
    <property type="entry name" value="DUF5760"/>
</dbReference>
<dbReference type="EMBL" id="KY684104">
    <property type="protein sequence ID" value="ARF10544.1"/>
    <property type="molecule type" value="Genomic_DNA"/>
</dbReference>
<proteinExistence type="predicted"/>
<organism evidence="2">
    <name type="scientific">Hokovirus HKV1</name>
    <dbReference type="NCBI Taxonomy" id="1977638"/>
    <lineage>
        <taxon>Viruses</taxon>
        <taxon>Varidnaviria</taxon>
        <taxon>Bamfordvirae</taxon>
        <taxon>Nucleocytoviricota</taxon>
        <taxon>Megaviricetes</taxon>
        <taxon>Imitervirales</taxon>
        <taxon>Mimiviridae</taxon>
        <taxon>Klosneuvirinae</taxon>
        <taxon>Hokovirus</taxon>
    </lineage>
</organism>
<dbReference type="Pfam" id="PF19064">
    <property type="entry name" value="DUF5760"/>
    <property type="match status" value="1"/>
</dbReference>
<feature type="region of interest" description="Disordered" evidence="1">
    <location>
        <begin position="1"/>
        <end position="50"/>
    </location>
</feature>
<gene>
    <name evidence="2" type="ORF">Hokovirus_2_71</name>
</gene>
<feature type="compositionally biased region" description="Polar residues" evidence="1">
    <location>
        <begin position="1"/>
        <end position="12"/>
    </location>
</feature>
<accession>A0A1V0SFX3</accession>
<evidence type="ECO:0000313" key="2">
    <source>
        <dbReference type="EMBL" id="ARF10544.1"/>
    </source>
</evidence>
<protein>
    <submittedName>
        <fullName evidence="2">Uncharacterized protein</fullName>
    </submittedName>
</protein>
<evidence type="ECO:0000256" key="1">
    <source>
        <dbReference type="SAM" id="MobiDB-lite"/>
    </source>
</evidence>
<sequence>MNNKSRASSKASIGSKRSDYPPLNQIDENIYSDEEKDFLNSNYEEDQEQNSQVTDELAENVISYTNYYDLIRDKKKELRELKNKANPHKEFILNFLNTQHVPAIDVSDGKLIKNVSKKIQPLKEDIIKQSILNKTNDEALANQIIDEIKQIRSQSDKKNINLKRTYAKN</sequence>